<evidence type="ECO:0000313" key="2">
    <source>
        <dbReference type="EMBL" id="CAH2267391.1"/>
    </source>
</evidence>
<comment type="caution">
    <text evidence="2">The sequence shown here is derived from an EMBL/GenBank/DDBJ whole genome shotgun (WGS) entry which is preliminary data.</text>
</comment>
<gene>
    <name evidence="2" type="primary">jg27574</name>
    <name evidence="2" type="ORF">PAEG_LOCUS25946</name>
</gene>
<sequence>MACWIFCLFTFTLMFTTIGGANFDMKNSDNYGPFTVEWKNCNTCRGPKSLNMTTYTRTLVVEPNGTYRYLLNITFIENVHIDEIKVKVYTVKNNKKTIMWNANINKPCSHYMMAAFLESYFDVINCWVKKASTYFLTKYTLKVVSII</sequence>
<feature type="chain" id="PRO_5035829218" evidence="1">
    <location>
        <begin position="21"/>
        <end position="147"/>
    </location>
</feature>
<dbReference type="AlphaFoldDB" id="A0A8S4SJF7"/>
<organism evidence="2 3">
    <name type="scientific">Pararge aegeria aegeria</name>
    <dbReference type="NCBI Taxonomy" id="348720"/>
    <lineage>
        <taxon>Eukaryota</taxon>
        <taxon>Metazoa</taxon>
        <taxon>Ecdysozoa</taxon>
        <taxon>Arthropoda</taxon>
        <taxon>Hexapoda</taxon>
        <taxon>Insecta</taxon>
        <taxon>Pterygota</taxon>
        <taxon>Neoptera</taxon>
        <taxon>Endopterygota</taxon>
        <taxon>Lepidoptera</taxon>
        <taxon>Glossata</taxon>
        <taxon>Ditrysia</taxon>
        <taxon>Papilionoidea</taxon>
        <taxon>Nymphalidae</taxon>
        <taxon>Satyrinae</taxon>
        <taxon>Satyrini</taxon>
        <taxon>Parargina</taxon>
        <taxon>Pararge</taxon>
    </lineage>
</organism>
<feature type="signal peptide" evidence="1">
    <location>
        <begin position="1"/>
        <end position="20"/>
    </location>
</feature>
<evidence type="ECO:0000256" key="1">
    <source>
        <dbReference type="SAM" id="SignalP"/>
    </source>
</evidence>
<name>A0A8S4SJF7_9NEOP</name>
<dbReference type="Proteomes" id="UP000838756">
    <property type="component" value="Unassembled WGS sequence"/>
</dbReference>
<keyword evidence="1" id="KW-0732">Signal</keyword>
<reference evidence="2" key="1">
    <citation type="submission" date="2022-03" db="EMBL/GenBank/DDBJ databases">
        <authorList>
            <person name="Lindestad O."/>
        </authorList>
    </citation>
    <scope>NUCLEOTIDE SEQUENCE</scope>
</reference>
<protein>
    <submittedName>
        <fullName evidence="2">Jg27574 protein</fullName>
    </submittedName>
</protein>
<dbReference type="OrthoDB" id="7384942at2759"/>
<proteinExistence type="predicted"/>
<keyword evidence="3" id="KW-1185">Reference proteome</keyword>
<evidence type="ECO:0000313" key="3">
    <source>
        <dbReference type="Proteomes" id="UP000838756"/>
    </source>
</evidence>
<accession>A0A8S4SJF7</accession>
<dbReference type="EMBL" id="CAKXAJ010026350">
    <property type="protein sequence ID" value="CAH2267391.1"/>
    <property type="molecule type" value="Genomic_DNA"/>
</dbReference>